<protein>
    <submittedName>
        <fullName evidence="3">Type IV pilin-like G/H family protein</fullName>
    </submittedName>
</protein>
<organism evidence="3">
    <name type="scientific">Leptolyngbya boryana CZ1</name>
    <dbReference type="NCBI Taxonomy" id="3060204"/>
    <lineage>
        <taxon>Bacteria</taxon>
        <taxon>Bacillati</taxon>
        <taxon>Cyanobacteriota</taxon>
        <taxon>Cyanophyceae</taxon>
        <taxon>Leptolyngbyales</taxon>
        <taxon>Leptolyngbyaceae</taxon>
        <taxon>Leptolyngbya group</taxon>
        <taxon>Leptolyngbya</taxon>
    </lineage>
</organism>
<keyword evidence="2" id="KW-0812">Transmembrane</keyword>
<gene>
    <name evidence="3" type="ORF">Q2T42_17600</name>
</gene>
<reference evidence="3" key="1">
    <citation type="journal article" date="2023" name="Plants (Basel)">
        <title>Genomic Analysis of Leptolyngbya boryana CZ1 Reveals Efficient Carbon Fixation Modules.</title>
        <authorList>
            <person name="Bai X."/>
            <person name="Wang H."/>
            <person name="Cheng W."/>
            <person name="Wang J."/>
            <person name="Ma M."/>
            <person name="Hu H."/>
            <person name="Song Z."/>
            <person name="Ma H."/>
            <person name="Fan Y."/>
            <person name="Du C."/>
            <person name="Xu J."/>
        </authorList>
    </citation>
    <scope>NUCLEOTIDE SEQUENCE</scope>
    <source>
        <strain evidence="3">CZ1</strain>
    </source>
</reference>
<dbReference type="EMBL" id="CP130144">
    <property type="protein sequence ID" value="WNZ43661.1"/>
    <property type="molecule type" value="Genomic_DNA"/>
</dbReference>
<accession>A0AA97ATW7</accession>
<feature type="region of interest" description="Disordered" evidence="1">
    <location>
        <begin position="320"/>
        <end position="345"/>
    </location>
</feature>
<name>A0AA97ATW7_LEPBY</name>
<feature type="transmembrane region" description="Helical" evidence="2">
    <location>
        <begin position="181"/>
        <end position="203"/>
    </location>
</feature>
<dbReference type="RefSeq" id="WP_316425867.1">
    <property type="nucleotide sequence ID" value="NZ_CP130144.1"/>
</dbReference>
<dbReference type="AlphaFoldDB" id="A0AA97ATW7"/>
<evidence type="ECO:0000313" key="3">
    <source>
        <dbReference type="EMBL" id="WNZ43661.1"/>
    </source>
</evidence>
<sequence length="345" mass="37805">MEQSNLLELAKQGEPSAIAALMNAVLSPKGITARAGIEDDCLCISLESQKPLNQETLVAFIQKGLIELGNDSIRSVRAQGKRAGDEAFAWTREFSLRSTESASRIATLTPPIEGELPEMEFAVAIDDDKIEESASRIATLTPPIEDELPEMESAVAIDEEEIEEEEETLSFRGWVKKRWRVYALPVALVVIGGFVVGGTTAFWSTSKQQGSKSVEAVMKPQSDSPEAKQQEAETYLKAMTTAQENFYTQNNRFARSLEELERSTNVISQSYSYAYRLRVGTDSVMTAIPREANLQSYISVVSLSPSGTTRVICQSLKPSVQAPEKPKTAKGSKALECGARSQKLP</sequence>
<proteinExistence type="predicted"/>
<reference evidence="3" key="2">
    <citation type="submission" date="2023-07" db="EMBL/GenBank/DDBJ databases">
        <authorList>
            <person name="Bai X.-H."/>
            <person name="Wang H.-H."/>
            <person name="Wang J."/>
            <person name="Ma M.-Y."/>
            <person name="Hu H.-H."/>
            <person name="Song Z.-L."/>
            <person name="Ma H.-G."/>
            <person name="Fan Y."/>
            <person name="Du C.-Y."/>
            <person name="Xu J.-C."/>
        </authorList>
    </citation>
    <scope>NUCLEOTIDE SEQUENCE</scope>
    <source>
        <strain evidence="3">CZ1</strain>
    </source>
</reference>
<dbReference type="InterPro" id="IPR031975">
    <property type="entry name" value="Pilin_GH"/>
</dbReference>
<keyword evidence="2" id="KW-0472">Membrane</keyword>
<dbReference type="Pfam" id="PF16734">
    <property type="entry name" value="Pilin_GH"/>
    <property type="match status" value="1"/>
</dbReference>
<evidence type="ECO:0000256" key="2">
    <source>
        <dbReference type="SAM" id="Phobius"/>
    </source>
</evidence>
<evidence type="ECO:0000256" key="1">
    <source>
        <dbReference type="SAM" id="MobiDB-lite"/>
    </source>
</evidence>
<keyword evidence="2" id="KW-1133">Transmembrane helix</keyword>